<accession>E1SNT0</accession>
<gene>
    <name evidence="3" type="ordered locus">Fbal_3540</name>
</gene>
<keyword evidence="1" id="KW-0472">Membrane</keyword>
<dbReference type="RefSeq" id="WP_013347043.1">
    <property type="nucleotide sequence ID" value="NC_014541.1"/>
</dbReference>
<dbReference type="Gene3D" id="3.30.530.20">
    <property type="match status" value="1"/>
</dbReference>
<dbReference type="Pfam" id="PF13460">
    <property type="entry name" value="NAD_binding_10"/>
    <property type="match status" value="1"/>
</dbReference>
<keyword evidence="1" id="KW-0812">Transmembrane</keyword>
<dbReference type="PANTHER" id="PTHR43162:SF1">
    <property type="entry name" value="PRESTALK A DIFFERENTIATION PROTEIN A"/>
    <property type="match status" value="1"/>
</dbReference>
<evidence type="ECO:0000313" key="4">
    <source>
        <dbReference type="Proteomes" id="UP000006683"/>
    </source>
</evidence>
<sequence length="485" mass="54186">MQQHQRLLVLGASGFIGGHLIPHLLKQGYWVRAGGRHPQQLAQRDWPGVECVKVDVLKPDTLPEALADIDVVYYLVHGMTEGEGFAEREHRGAINLAQAAEQAGVKRLVYLGALHPKGADSLHLRSRSATGEGLRRGSVPVTEIRAPIVIGPGSAAFEVMRDLVYNLPVMVTPKWVRSAMAPIALPNLLHYLSGLLTLDDRGDATYDVAGPEMMSYEAQMRRFAEIVGRRLYILPVPLLTPGLSARWLRFITAVPTGIAKALIGGLKQDLPADDRVIRQKLPQTLLGFDEAVRLALSEEREQVAEQHPARASVMRRRWQPRFAYYPKSDGASAVIDAPVERVWQEVCRIGGRPRYFAFDPLWRIREAFDALIGGNGMDYYRRDPDRLRQGDRVDSWSVAELTPLRHLTLLFGMKAPGMGGLTFELRPHGQGTYLSLTCWWYPSGVWGLMYWWAMLPAHVILFRRMVANIGTLSRRPGGSSSLVQV</sequence>
<dbReference type="InterPro" id="IPR023393">
    <property type="entry name" value="START-like_dom_sf"/>
</dbReference>
<proteinExistence type="predicted"/>
<evidence type="ECO:0000259" key="2">
    <source>
        <dbReference type="Pfam" id="PF13460"/>
    </source>
</evidence>
<dbReference type="STRING" id="550540.Fbal_3540"/>
<dbReference type="HOGENOM" id="CLU_007383_6_11_6"/>
<protein>
    <submittedName>
        <fullName evidence="3">NAD-dependent epimerase/dehydratase</fullName>
    </submittedName>
</protein>
<dbReference type="Proteomes" id="UP000006683">
    <property type="component" value="Chromosome"/>
</dbReference>
<dbReference type="eggNOG" id="COG3832">
    <property type="taxonomic scope" value="Bacteria"/>
</dbReference>
<name>E1SNT0_FERBD</name>
<dbReference type="Gene3D" id="3.40.50.720">
    <property type="entry name" value="NAD(P)-binding Rossmann-like Domain"/>
    <property type="match status" value="1"/>
</dbReference>
<dbReference type="AlphaFoldDB" id="E1SNT0"/>
<dbReference type="GeneID" id="67183746"/>
<keyword evidence="1" id="KW-1133">Transmembrane helix</keyword>
<feature type="transmembrane region" description="Helical" evidence="1">
    <location>
        <begin position="439"/>
        <end position="462"/>
    </location>
</feature>
<dbReference type="InterPro" id="IPR051604">
    <property type="entry name" value="Ergot_Alk_Oxidoreductase"/>
</dbReference>
<dbReference type="eggNOG" id="COG0702">
    <property type="taxonomic scope" value="Bacteria"/>
</dbReference>
<dbReference type="InterPro" id="IPR036291">
    <property type="entry name" value="NAD(P)-bd_dom_sf"/>
</dbReference>
<dbReference type="SUPFAM" id="SSF51735">
    <property type="entry name" value="NAD(P)-binding Rossmann-fold domains"/>
    <property type="match status" value="1"/>
</dbReference>
<feature type="domain" description="NAD(P)-binding" evidence="2">
    <location>
        <begin position="11"/>
        <end position="115"/>
    </location>
</feature>
<keyword evidence="4" id="KW-1185">Reference proteome</keyword>
<dbReference type="Pfam" id="PF11066">
    <property type="entry name" value="DUF2867"/>
    <property type="match status" value="1"/>
</dbReference>
<dbReference type="OrthoDB" id="9774199at2"/>
<dbReference type="EMBL" id="CP002209">
    <property type="protein sequence ID" value="ADN77737.1"/>
    <property type="molecule type" value="Genomic_DNA"/>
</dbReference>
<dbReference type="InterPro" id="IPR021295">
    <property type="entry name" value="DUF2867"/>
</dbReference>
<dbReference type="KEGG" id="fbl:Fbal_3540"/>
<organism evidence="3 4">
    <name type="scientific">Ferrimonas balearica (strain DSM 9799 / CCM 4581 / KCTC 23876 / PAT)</name>
    <dbReference type="NCBI Taxonomy" id="550540"/>
    <lineage>
        <taxon>Bacteria</taxon>
        <taxon>Pseudomonadati</taxon>
        <taxon>Pseudomonadota</taxon>
        <taxon>Gammaproteobacteria</taxon>
        <taxon>Alteromonadales</taxon>
        <taxon>Ferrimonadaceae</taxon>
        <taxon>Ferrimonas</taxon>
    </lineage>
</organism>
<dbReference type="InterPro" id="IPR016040">
    <property type="entry name" value="NAD(P)-bd_dom"/>
</dbReference>
<dbReference type="SUPFAM" id="SSF55961">
    <property type="entry name" value="Bet v1-like"/>
    <property type="match status" value="1"/>
</dbReference>
<dbReference type="PANTHER" id="PTHR43162">
    <property type="match status" value="1"/>
</dbReference>
<evidence type="ECO:0000313" key="3">
    <source>
        <dbReference type="EMBL" id="ADN77737.1"/>
    </source>
</evidence>
<reference evidence="3 4" key="1">
    <citation type="journal article" date="2010" name="Stand. Genomic Sci.">
        <title>Complete genome sequence of Ferrimonas balearica type strain (PAT).</title>
        <authorList>
            <person name="Nolan M."/>
            <person name="Sikorski J."/>
            <person name="Davenport K."/>
            <person name="Lucas S."/>
            <person name="Glavina Del Rio T."/>
            <person name="Tice H."/>
            <person name="Cheng J."/>
            <person name="Goodwin L."/>
            <person name="Pitluck S."/>
            <person name="Liolios K."/>
            <person name="Ivanova N."/>
            <person name="Mavromatis K."/>
            <person name="Ovchinnikova G."/>
            <person name="Pati A."/>
            <person name="Chen A."/>
            <person name="Palaniappan K."/>
            <person name="Land M."/>
            <person name="Hauser L."/>
            <person name="Chang Y."/>
            <person name="Jeffries C."/>
            <person name="Tapia R."/>
            <person name="Brettin T."/>
            <person name="Detter J."/>
            <person name="Han C."/>
            <person name="Yasawong M."/>
            <person name="Rohde M."/>
            <person name="Tindall B."/>
            <person name="Goker M."/>
            <person name="Woyke T."/>
            <person name="Bristow J."/>
            <person name="Eisen J."/>
            <person name="Markowitz V."/>
            <person name="Hugenholtz P."/>
            <person name="Kyrpides N."/>
            <person name="Klenk H."/>
            <person name="Lapidus A."/>
        </authorList>
    </citation>
    <scope>NUCLEOTIDE SEQUENCE [LARGE SCALE GENOMIC DNA]</scope>
    <source>
        <strain evidence="4">DSM 9799 / CCM 4581 / KCTC 23876 / PAT</strain>
    </source>
</reference>
<evidence type="ECO:0000256" key="1">
    <source>
        <dbReference type="SAM" id="Phobius"/>
    </source>
</evidence>